<gene>
    <name evidence="8" type="ORF">FNA67_10115</name>
</gene>
<dbReference type="PANTHER" id="PTHR30619:SF1">
    <property type="entry name" value="RECOMBINATION PROTEIN 2"/>
    <property type="match status" value="1"/>
</dbReference>
<dbReference type="EMBL" id="CP041690">
    <property type="protein sequence ID" value="QEE20500.1"/>
    <property type="molecule type" value="Genomic_DNA"/>
</dbReference>
<evidence type="ECO:0000313" key="9">
    <source>
        <dbReference type="Proteomes" id="UP000321062"/>
    </source>
</evidence>
<keyword evidence="9" id="KW-1185">Reference proteome</keyword>
<dbReference type="InterPro" id="IPR025405">
    <property type="entry name" value="DUF4131"/>
</dbReference>
<dbReference type="Pfam" id="PF13567">
    <property type="entry name" value="DUF4131"/>
    <property type="match status" value="1"/>
</dbReference>
<dbReference type="InterPro" id="IPR052159">
    <property type="entry name" value="Competence_DNA_uptake"/>
</dbReference>
<dbReference type="NCBIfam" id="TIGR00360">
    <property type="entry name" value="ComEC_N-term"/>
    <property type="match status" value="1"/>
</dbReference>
<dbReference type="OrthoDB" id="9790149at2"/>
<dbReference type="PANTHER" id="PTHR30619">
    <property type="entry name" value="DNA INTERNALIZATION/COMPETENCE PROTEIN COMEC/REC2"/>
    <property type="match status" value="1"/>
</dbReference>
<sequence>MSQTTEIEIELRGTGPPEGRARQTPTPAPPAILPKRDVRHGLRAAIGQALEERRLFVLLPFCVIAGLIASLEVSSAPQPWVLIADGVALTLILAASTQALTTLRLATVATAFWLGFSLLAIHGALFGTPMLSQPAYGTFQARVDEIISKTGSQQRIVVSDIRPVAETRGIEVRRARVFVRAGPDLEPGDIIETRFRFYSVPGPAVPGAFDAQFHSYFDGIGAYATTNAPPVIVSEGDAGQPDRVIETLRGGISARLDAVLAEPAAGIARAVINGDQSAVTEEAREIMATAGLAHVLSISGLHLTLVAGGVYFALRLLLAALGGGAGRFSAKRLAAIGGMISALLYFSISGGNVAAMRSTIMILLVFGAILAGRRALTMRNVAIAGFLVIVTDPASVFRPSFQLSFAAVVALVGTYESYRPRMDRERSTVRKLASYFLGIAVTSLVAGAATVLFSIYHFQQTSPLGVVGNLISLPLVGFVMMPAALLGVLAMPLGLEWLPITIMGWSIDWMLQCAAVIASYSRHVSASPLLTPVSLVIGLVALAWFAFLNSPWRFLGPAAALLAVSLLTLDKPPDVLVADTTQAVAVRQEGGMGLASGKANSFAVEIWQETYSEPIEKLTDGLLCDALGCIAHGKGGFTVAVVRDQAAFGEDCRAADLVVTRLTAPRYCRAATTVIDATDLRRGGVQWLRWLGGSFEIRPAITGLNRPWRVAPP</sequence>
<dbReference type="InterPro" id="IPR004477">
    <property type="entry name" value="ComEC_N"/>
</dbReference>
<dbReference type="KEGG" id="yti:FNA67_10115"/>
<keyword evidence="4" id="KW-1133">Transmembrane helix</keyword>
<dbReference type="AlphaFoldDB" id="A0A5B9DMG0"/>
<evidence type="ECO:0000313" key="8">
    <source>
        <dbReference type="EMBL" id="QEE20500.1"/>
    </source>
</evidence>
<comment type="subcellular location">
    <subcellularLocation>
        <location evidence="1">Cell membrane</location>
        <topology evidence="1">Multi-pass membrane protein</topology>
    </subcellularLocation>
</comment>
<proteinExistence type="predicted"/>
<evidence type="ECO:0000256" key="2">
    <source>
        <dbReference type="ARBA" id="ARBA00022475"/>
    </source>
</evidence>
<protein>
    <submittedName>
        <fullName evidence="8">ComEC family competence protein</fullName>
    </submittedName>
</protein>
<evidence type="ECO:0000259" key="7">
    <source>
        <dbReference type="Pfam" id="PF13567"/>
    </source>
</evidence>
<keyword evidence="3" id="KW-0812">Transmembrane</keyword>
<dbReference type="Proteomes" id="UP000321062">
    <property type="component" value="Chromosome"/>
</dbReference>
<dbReference type="Pfam" id="PF03772">
    <property type="entry name" value="Competence"/>
    <property type="match status" value="1"/>
</dbReference>
<evidence type="ECO:0000259" key="6">
    <source>
        <dbReference type="Pfam" id="PF03772"/>
    </source>
</evidence>
<feature type="domain" description="DUF4131" evidence="7">
    <location>
        <begin position="76"/>
        <end position="227"/>
    </location>
</feature>
<dbReference type="RefSeq" id="WP_147655947.1">
    <property type="nucleotide sequence ID" value="NZ_BMFM01000001.1"/>
</dbReference>
<evidence type="ECO:0000256" key="5">
    <source>
        <dbReference type="ARBA" id="ARBA00023136"/>
    </source>
</evidence>
<keyword evidence="2" id="KW-1003">Cell membrane</keyword>
<feature type="domain" description="ComEC/Rec2-related protein" evidence="6">
    <location>
        <begin position="273"/>
        <end position="547"/>
    </location>
</feature>
<evidence type="ECO:0000256" key="3">
    <source>
        <dbReference type="ARBA" id="ARBA00022692"/>
    </source>
</evidence>
<accession>A0A5B9DMG0</accession>
<keyword evidence="5" id="KW-0472">Membrane</keyword>
<evidence type="ECO:0000256" key="4">
    <source>
        <dbReference type="ARBA" id="ARBA00022989"/>
    </source>
</evidence>
<name>A0A5B9DMG0_9HYPH</name>
<organism evidence="8 9">
    <name type="scientific">Paradevosia tibetensis</name>
    <dbReference type="NCBI Taxonomy" id="1447062"/>
    <lineage>
        <taxon>Bacteria</taxon>
        <taxon>Pseudomonadati</taxon>
        <taxon>Pseudomonadota</taxon>
        <taxon>Alphaproteobacteria</taxon>
        <taxon>Hyphomicrobiales</taxon>
        <taxon>Devosiaceae</taxon>
        <taxon>Paradevosia</taxon>
    </lineage>
</organism>
<evidence type="ECO:0000256" key="1">
    <source>
        <dbReference type="ARBA" id="ARBA00004651"/>
    </source>
</evidence>
<reference evidence="8 9" key="1">
    <citation type="journal article" date="2015" name="Int. J. Syst. Evol. Microbiol.">
        <title>Youhaiella tibetensis gen. nov., sp. nov., isolated from subsurface sediment.</title>
        <authorList>
            <person name="Wang Y.X."/>
            <person name="Huang F.Q."/>
            <person name="Nogi Y."/>
            <person name="Pang S.J."/>
            <person name="Wang P.K."/>
            <person name="Lv J."/>
        </authorList>
    </citation>
    <scope>NUCLEOTIDE SEQUENCE [LARGE SCALE GENOMIC DNA]</scope>
    <source>
        <strain evidence="9">fig4</strain>
    </source>
</reference>
<dbReference type="GO" id="GO:0005886">
    <property type="term" value="C:plasma membrane"/>
    <property type="evidence" value="ECO:0007669"/>
    <property type="project" value="UniProtKB-SubCell"/>
</dbReference>